<reference evidence="2 3" key="1">
    <citation type="submission" date="2016-10" db="EMBL/GenBank/DDBJ databases">
        <title>Draft genome sequence of Coniochaeta ligniaria NRRL30616, a lignocellulolytic fungus for bioabatement of inhibitors in plant biomass hydrolysates.</title>
        <authorList>
            <consortium name="DOE Joint Genome Institute"/>
            <person name="Jimenez D.J."/>
            <person name="Hector R.E."/>
            <person name="Riley R."/>
            <person name="Sun H."/>
            <person name="Grigoriev I.V."/>
            <person name="Van Elsas J.D."/>
            <person name="Nichols N.N."/>
        </authorList>
    </citation>
    <scope>NUCLEOTIDE SEQUENCE [LARGE SCALE GENOMIC DNA]</scope>
    <source>
        <strain evidence="2 3">NRRL 30616</strain>
    </source>
</reference>
<dbReference type="AlphaFoldDB" id="A0A1J7JJY1"/>
<dbReference type="EMBL" id="KV875097">
    <property type="protein sequence ID" value="OIW29580.1"/>
    <property type="molecule type" value="Genomic_DNA"/>
</dbReference>
<dbReference type="Proteomes" id="UP000182658">
    <property type="component" value="Unassembled WGS sequence"/>
</dbReference>
<organism evidence="2 3">
    <name type="scientific">Coniochaeta ligniaria NRRL 30616</name>
    <dbReference type="NCBI Taxonomy" id="1408157"/>
    <lineage>
        <taxon>Eukaryota</taxon>
        <taxon>Fungi</taxon>
        <taxon>Dikarya</taxon>
        <taxon>Ascomycota</taxon>
        <taxon>Pezizomycotina</taxon>
        <taxon>Sordariomycetes</taxon>
        <taxon>Sordariomycetidae</taxon>
        <taxon>Coniochaetales</taxon>
        <taxon>Coniochaetaceae</taxon>
        <taxon>Coniochaeta</taxon>
    </lineage>
</organism>
<evidence type="ECO:0000313" key="2">
    <source>
        <dbReference type="EMBL" id="OIW29580.1"/>
    </source>
</evidence>
<dbReference type="InParanoid" id="A0A1J7JJY1"/>
<sequence length="390" mass="42679">MSSSSSSTSRPNRFTRPPQPHPSSRPSQPTIASSSSSSTPIPPPPSQSETVGTLLSHIAHSLTTTLNLFALSDKSHWGADERAQVLALQQVLSSAGRDFASLSAAVGGGMYLEDDRRAESLAELRGLVGKFEAHGGMFREWMRGGGPTAGLGRELRRGMCRAARRVWQGSREGSEEGGQRCLGAEVVGRAVRRERERVREERGRAARWAEDERLKGGGDGKGRERRGSLEGVVPDCNSVGRFERLGEEDVAFVCDYCDGFLVWGNLAAVPSERRVEGGTVDGYPNWAAVGRRSRVEEGEEEEKVIVFAPLAIANHVPPRYGEWMSRVICPYCEEYTYIDSGDDGDGERRWTTDQGGFETMDAFQEHLQWTHTALPKPALPLVSDGKCAVM</sequence>
<evidence type="ECO:0000256" key="1">
    <source>
        <dbReference type="SAM" id="MobiDB-lite"/>
    </source>
</evidence>
<evidence type="ECO:0000313" key="3">
    <source>
        <dbReference type="Proteomes" id="UP000182658"/>
    </source>
</evidence>
<feature type="region of interest" description="Disordered" evidence="1">
    <location>
        <begin position="1"/>
        <end position="51"/>
    </location>
</feature>
<protein>
    <submittedName>
        <fullName evidence="2">Uncharacterized protein</fullName>
    </submittedName>
</protein>
<keyword evidence="3" id="KW-1185">Reference proteome</keyword>
<proteinExistence type="predicted"/>
<gene>
    <name evidence="2" type="ORF">CONLIGDRAFT_701772</name>
</gene>
<name>A0A1J7JJY1_9PEZI</name>
<dbReference type="OrthoDB" id="5221663at2759"/>
<feature type="compositionally biased region" description="Low complexity" evidence="1">
    <location>
        <begin position="24"/>
        <end position="39"/>
    </location>
</feature>
<accession>A0A1J7JJY1</accession>